<evidence type="ECO:0000313" key="3">
    <source>
        <dbReference type="Proteomes" id="UP001352852"/>
    </source>
</evidence>
<dbReference type="Proteomes" id="UP001352852">
    <property type="component" value="Unassembled WGS sequence"/>
</dbReference>
<name>A0ABU7ENW5_9TELE</name>
<evidence type="ECO:0000256" key="1">
    <source>
        <dbReference type="SAM" id="MobiDB-lite"/>
    </source>
</evidence>
<proteinExistence type="predicted"/>
<feature type="compositionally biased region" description="Basic and acidic residues" evidence="1">
    <location>
        <begin position="36"/>
        <end position="47"/>
    </location>
</feature>
<gene>
    <name evidence="2" type="ORF">CHARACLAT_031168</name>
</gene>
<keyword evidence="3" id="KW-1185">Reference proteome</keyword>
<sequence>MQTSRHHDGGAVLSGHRAAIECANTNAEGNSSTQLEVRKTRDKDKRGNSLCGQIQRAFLSLQSDAACRTYFPVSDIPDRSYLFPRILN</sequence>
<feature type="compositionally biased region" description="Polar residues" evidence="1">
    <location>
        <begin position="24"/>
        <end position="35"/>
    </location>
</feature>
<evidence type="ECO:0000313" key="2">
    <source>
        <dbReference type="EMBL" id="MED6288921.1"/>
    </source>
</evidence>
<dbReference type="EMBL" id="JAHUTJ010062311">
    <property type="protein sequence ID" value="MED6288921.1"/>
    <property type="molecule type" value="Genomic_DNA"/>
</dbReference>
<reference evidence="2 3" key="1">
    <citation type="submission" date="2021-06" db="EMBL/GenBank/DDBJ databases">
        <authorList>
            <person name="Palmer J.M."/>
        </authorList>
    </citation>
    <scope>NUCLEOTIDE SEQUENCE [LARGE SCALE GENOMIC DNA]</scope>
    <source>
        <strain evidence="2 3">CL_MEX2019</strain>
        <tissue evidence="2">Muscle</tissue>
    </source>
</reference>
<feature type="region of interest" description="Disordered" evidence="1">
    <location>
        <begin position="24"/>
        <end position="48"/>
    </location>
</feature>
<accession>A0ABU7ENW5</accession>
<organism evidence="2 3">
    <name type="scientific">Characodon lateralis</name>
    <dbReference type="NCBI Taxonomy" id="208331"/>
    <lineage>
        <taxon>Eukaryota</taxon>
        <taxon>Metazoa</taxon>
        <taxon>Chordata</taxon>
        <taxon>Craniata</taxon>
        <taxon>Vertebrata</taxon>
        <taxon>Euteleostomi</taxon>
        <taxon>Actinopterygii</taxon>
        <taxon>Neopterygii</taxon>
        <taxon>Teleostei</taxon>
        <taxon>Neoteleostei</taxon>
        <taxon>Acanthomorphata</taxon>
        <taxon>Ovalentaria</taxon>
        <taxon>Atherinomorphae</taxon>
        <taxon>Cyprinodontiformes</taxon>
        <taxon>Goodeidae</taxon>
        <taxon>Characodon</taxon>
    </lineage>
</organism>
<protein>
    <submittedName>
        <fullName evidence="2">Uncharacterized protein</fullName>
    </submittedName>
</protein>
<comment type="caution">
    <text evidence="2">The sequence shown here is derived from an EMBL/GenBank/DDBJ whole genome shotgun (WGS) entry which is preliminary data.</text>
</comment>